<sequence>MTLYFAFDPPEDLLDDPVEDMGWPEAPVSVYDPTLPNPYDIPGAATKTRQAIEALPDRPHTYHPVKYWVRMEYYPLVENGDVVRPHGVSDDE</sequence>
<accession>A0A1H8RW07</accession>
<dbReference type="EMBL" id="FOCX01000017">
    <property type="protein sequence ID" value="SEO70123.1"/>
    <property type="molecule type" value="Genomic_DNA"/>
</dbReference>
<keyword evidence="2" id="KW-1185">Reference proteome</keyword>
<organism evidence="1 2">
    <name type="scientific">Halorientalis persicus</name>
    <dbReference type="NCBI Taxonomy" id="1367881"/>
    <lineage>
        <taxon>Archaea</taxon>
        <taxon>Methanobacteriati</taxon>
        <taxon>Methanobacteriota</taxon>
        <taxon>Stenosarchaea group</taxon>
        <taxon>Halobacteria</taxon>
        <taxon>Halobacteriales</taxon>
        <taxon>Haloarculaceae</taxon>
        <taxon>Halorientalis</taxon>
    </lineage>
</organism>
<protein>
    <submittedName>
        <fullName evidence="1">Uncharacterized protein</fullName>
    </submittedName>
</protein>
<evidence type="ECO:0000313" key="2">
    <source>
        <dbReference type="Proteomes" id="UP000198775"/>
    </source>
</evidence>
<gene>
    <name evidence="1" type="ORF">SAMN05216388_101742</name>
</gene>
<dbReference type="RefSeq" id="WP_092662034.1">
    <property type="nucleotide sequence ID" value="NZ_FOCX01000017.1"/>
</dbReference>
<dbReference type="Proteomes" id="UP000198775">
    <property type="component" value="Unassembled WGS sequence"/>
</dbReference>
<evidence type="ECO:0000313" key="1">
    <source>
        <dbReference type="EMBL" id="SEO70123.1"/>
    </source>
</evidence>
<reference evidence="2" key="1">
    <citation type="submission" date="2016-10" db="EMBL/GenBank/DDBJ databases">
        <authorList>
            <person name="Varghese N."/>
            <person name="Submissions S."/>
        </authorList>
    </citation>
    <scope>NUCLEOTIDE SEQUENCE [LARGE SCALE GENOMIC DNA]</scope>
    <source>
        <strain evidence="2">IBRC-M 10043</strain>
    </source>
</reference>
<dbReference type="AlphaFoldDB" id="A0A1H8RW07"/>
<proteinExistence type="predicted"/>
<name>A0A1H8RW07_9EURY</name>